<dbReference type="EMBL" id="KE652503">
    <property type="protein sequence ID" value="EQL01370.1"/>
    <property type="molecule type" value="Genomic_DNA"/>
</dbReference>
<dbReference type="SUPFAM" id="SSF55486">
    <property type="entry name" value="Metalloproteases ('zincins'), catalytic domain"/>
    <property type="match status" value="1"/>
</dbReference>
<feature type="chain" id="PRO_5004596616" evidence="10">
    <location>
        <begin position="22"/>
        <end position="380"/>
    </location>
</feature>
<evidence type="ECO:0000313" key="12">
    <source>
        <dbReference type="EMBL" id="EQL01370.1"/>
    </source>
</evidence>
<protein>
    <submittedName>
        <fullName evidence="12">Protein related to metalloprotease MEP1</fullName>
    </submittedName>
</protein>
<keyword evidence="3 12" id="KW-0645">Protease</keyword>
<reference evidence="12 13" key="1">
    <citation type="journal article" date="2013" name="Chin. Sci. Bull.">
        <title>Genome survey uncovers the secrets of sex and lifestyle in caterpillar fungus.</title>
        <authorList>
            <person name="Hu X."/>
            <person name="Zhang Y."/>
            <person name="Xiao G."/>
            <person name="Zheng P."/>
            <person name="Xia Y."/>
            <person name="Zhang X."/>
            <person name="St Leger R.J."/>
            <person name="Liu X."/>
            <person name="Wang C."/>
        </authorList>
    </citation>
    <scope>NUCLEOTIDE SEQUENCE [LARGE SCALE GENOMIC DNA]</scope>
    <source>
        <strain evidence="13">Co18 / CGMCC 3.14243</strain>
        <tissue evidence="12">Fruit-body</tissue>
    </source>
</reference>
<sequence>MVACLTLVLATVAMVAPLANCERLARCGMQQPNELLARRALSEFAAMEANDTAPPSVNDLPLINVDLYMHVLASSENSTGSPSLTLSKRDRLNKQLDVLTKAFEPVKISFTLRDIDWTVNTTWAVAKERSTFVEMQQALGKGNASTLNLYFLEAIYDKAVETVIPADDEQDPLDEEVESTIGETLLGVTVYPWRMGSGDDNYVLATHYSVPGSNRRENFIGMTAVHEVGHWFGLLHTFGGSCTSFGDLVADTPVSANATNGCPTSRDSCPDQPGLDPIHNYMDYSDDACMSEFTPGQMRRIHVMWNKYRNPNARPGIPKPGFDQALRNRCHEQFCSKSRVEECSVSSANRTPDPLVCYCRIKTDVKTVTRTVSCKAEPKL</sequence>
<keyword evidence="7" id="KW-0862">Zinc</keyword>
<dbReference type="GO" id="GO:0006508">
    <property type="term" value="P:proteolysis"/>
    <property type="evidence" value="ECO:0007669"/>
    <property type="project" value="UniProtKB-KW"/>
</dbReference>
<evidence type="ECO:0000256" key="9">
    <source>
        <dbReference type="ARBA" id="ARBA00023157"/>
    </source>
</evidence>
<evidence type="ECO:0000259" key="11">
    <source>
        <dbReference type="Pfam" id="PF05572"/>
    </source>
</evidence>
<dbReference type="GO" id="GO:0008237">
    <property type="term" value="F:metallopeptidase activity"/>
    <property type="evidence" value="ECO:0007669"/>
    <property type="project" value="UniProtKB-KW"/>
</dbReference>
<keyword evidence="6" id="KW-0378">Hydrolase</keyword>
<evidence type="ECO:0000313" key="13">
    <source>
        <dbReference type="Proteomes" id="UP000019374"/>
    </source>
</evidence>
<dbReference type="CDD" id="cd04275">
    <property type="entry name" value="ZnMc_pappalysin_like"/>
    <property type="match status" value="1"/>
</dbReference>
<dbReference type="OrthoDB" id="536211at2759"/>
<evidence type="ECO:0000256" key="5">
    <source>
        <dbReference type="ARBA" id="ARBA00022729"/>
    </source>
</evidence>
<evidence type="ECO:0000256" key="3">
    <source>
        <dbReference type="ARBA" id="ARBA00022670"/>
    </source>
</evidence>
<feature type="domain" description="Peptidase M43 pregnancy-associated plasma-A" evidence="11">
    <location>
        <begin position="213"/>
        <end position="302"/>
    </location>
</feature>
<name>T5A7A6_OPHSC</name>
<keyword evidence="4" id="KW-0479">Metal-binding</keyword>
<dbReference type="InterPro" id="IPR008754">
    <property type="entry name" value="Peptidase_M43"/>
</dbReference>
<dbReference type="AlphaFoldDB" id="T5A7A6"/>
<accession>T5A7A6</accession>
<dbReference type="PANTHER" id="PTHR47466">
    <property type="match status" value="1"/>
</dbReference>
<keyword evidence="8 12" id="KW-0482">Metalloprotease</keyword>
<evidence type="ECO:0000256" key="1">
    <source>
        <dbReference type="ARBA" id="ARBA00003174"/>
    </source>
</evidence>
<dbReference type="Gene3D" id="3.40.390.10">
    <property type="entry name" value="Collagenase (Catalytic Domain)"/>
    <property type="match status" value="1"/>
</dbReference>
<dbReference type="HOGENOM" id="CLU_048726_1_1_1"/>
<feature type="signal peptide" evidence="10">
    <location>
        <begin position="1"/>
        <end position="21"/>
    </location>
</feature>
<proteinExistence type="inferred from homology"/>
<organism evidence="12 13">
    <name type="scientific">Ophiocordyceps sinensis (strain Co18 / CGMCC 3.14243)</name>
    <name type="common">Yarsagumba caterpillar fungus</name>
    <name type="synonym">Hirsutella sinensis</name>
    <dbReference type="NCBI Taxonomy" id="911162"/>
    <lineage>
        <taxon>Eukaryota</taxon>
        <taxon>Fungi</taxon>
        <taxon>Dikarya</taxon>
        <taxon>Ascomycota</taxon>
        <taxon>Pezizomycotina</taxon>
        <taxon>Sordariomycetes</taxon>
        <taxon>Hypocreomycetidae</taxon>
        <taxon>Hypocreales</taxon>
        <taxon>Ophiocordycipitaceae</taxon>
        <taxon>Ophiocordyceps</taxon>
    </lineage>
</organism>
<dbReference type="PANTHER" id="PTHR47466:SF1">
    <property type="entry name" value="METALLOPROTEASE MEP1 (AFU_ORTHOLOGUE AFUA_1G07730)-RELATED"/>
    <property type="match status" value="1"/>
</dbReference>
<gene>
    <name evidence="12" type="ORF">OCS_02914</name>
</gene>
<evidence type="ECO:0000256" key="6">
    <source>
        <dbReference type="ARBA" id="ARBA00022801"/>
    </source>
</evidence>
<keyword evidence="5 10" id="KW-0732">Signal</keyword>
<comment type="function">
    <text evidence="1">Secreted metalloproteinase that allows assimilation of proteinaceous substrates.</text>
</comment>
<dbReference type="InterPro" id="IPR024079">
    <property type="entry name" value="MetalloPept_cat_dom_sf"/>
</dbReference>
<evidence type="ECO:0000256" key="7">
    <source>
        <dbReference type="ARBA" id="ARBA00022833"/>
    </source>
</evidence>
<comment type="similarity">
    <text evidence="2">Belongs to the peptidase M43B family.</text>
</comment>
<keyword evidence="9" id="KW-1015">Disulfide bond</keyword>
<evidence type="ECO:0000256" key="8">
    <source>
        <dbReference type="ARBA" id="ARBA00023049"/>
    </source>
</evidence>
<dbReference type="Proteomes" id="UP000019374">
    <property type="component" value="Unassembled WGS sequence"/>
</dbReference>
<evidence type="ECO:0000256" key="4">
    <source>
        <dbReference type="ARBA" id="ARBA00022723"/>
    </source>
</evidence>
<evidence type="ECO:0000256" key="2">
    <source>
        <dbReference type="ARBA" id="ARBA00008721"/>
    </source>
</evidence>
<dbReference type="GO" id="GO:0046872">
    <property type="term" value="F:metal ion binding"/>
    <property type="evidence" value="ECO:0007669"/>
    <property type="project" value="UniProtKB-KW"/>
</dbReference>
<dbReference type="eggNOG" id="ENOG502QQ7Z">
    <property type="taxonomic scope" value="Eukaryota"/>
</dbReference>
<dbReference type="MEROPS" id="M43.008"/>
<evidence type="ECO:0000256" key="10">
    <source>
        <dbReference type="SAM" id="SignalP"/>
    </source>
</evidence>
<dbReference type="Pfam" id="PF05572">
    <property type="entry name" value="Peptidase_M43"/>
    <property type="match status" value="1"/>
</dbReference>